<evidence type="ECO:0000313" key="2">
    <source>
        <dbReference type="Proteomes" id="UP001239215"/>
    </source>
</evidence>
<dbReference type="Proteomes" id="UP001239215">
    <property type="component" value="Unassembled WGS sequence"/>
</dbReference>
<evidence type="ECO:0000313" key="1">
    <source>
        <dbReference type="EMBL" id="MDQ1103803.1"/>
    </source>
</evidence>
<gene>
    <name evidence="1" type="ORF">QE405_001087</name>
</gene>
<name>A0AAJ1U1M3_9ACTN</name>
<dbReference type="EMBL" id="JAUTAN010000001">
    <property type="protein sequence ID" value="MDQ1103803.1"/>
    <property type="molecule type" value="Genomic_DNA"/>
</dbReference>
<reference evidence="1" key="1">
    <citation type="submission" date="2023-07" db="EMBL/GenBank/DDBJ databases">
        <title>Functional and genomic diversity of the sorghum phyllosphere microbiome.</title>
        <authorList>
            <person name="Shade A."/>
        </authorList>
    </citation>
    <scope>NUCLEOTIDE SEQUENCE</scope>
    <source>
        <strain evidence="1">SORGH_AS_1067</strain>
    </source>
</reference>
<proteinExistence type="predicted"/>
<dbReference type="RefSeq" id="WP_307199205.1">
    <property type="nucleotide sequence ID" value="NZ_JAUTAN010000001.1"/>
</dbReference>
<protein>
    <submittedName>
        <fullName evidence="1">Uncharacterized protein</fullName>
    </submittedName>
</protein>
<dbReference type="AlphaFoldDB" id="A0AAJ1U1M3"/>
<comment type="caution">
    <text evidence="1">The sequence shown here is derived from an EMBL/GenBank/DDBJ whole genome shotgun (WGS) entry which is preliminary data.</text>
</comment>
<accession>A0AAJ1U1M3</accession>
<organism evidence="1 2">
    <name type="scientific">Nocardioides zeae</name>
    <dbReference type="NCBI Taxonomy" id="1457234"/>
    <lineage>
        <taxon>Bacteria</taxon>
        <taxon>Bacillati</taxon>
        <taxon>Actinomycetota</taxon>
        <taxon>Actinomycetes</taxon>
        <taxon>Propionibacteriales</taxon>
        <taxon>Nocardioidaceae</taxon>
        <taxon>Nocardioides</taxon>
    </lineage>
</organism>
<sequence>MGRRPLSSHELRAHLQRQVRFMQASAVAVDRGNDDEAIRLAQVLRVLLHHQGNSRALLSQLGLLETLPFVDTCRYRDAINARAEEAARSMEPKGMTVVSQTPSDAGLVLPGLHPVTDEPAWIAPLAAVQDVPRPFPEWWTAPGIETSAGSTFSRFDLVRIAANQDGGSHVDPAIDEDYDAFGRDFLGIEHSVVDDNGMESFVPMRGNVVAGCIRQIAYEVLETLRRAELDYLAPIAPIVVAPRLLPYGLISPTVFGIPLQPDEQRPPPPED</sequence>